<comment type="cofactor">
    <cofactor evidence="8">
        <name>Fe cation</name>
        <dbReference type="ChEBI" id="CHEBI:24875"/>
    </cofactor>
</comment>
<dbReference type="InterPro" id="IPR001501">
    <property type="entry name" value="Ni-dep_hyd_lsu"/>
</dbReference>
<keyword evidence="10" id="KW-1185">Reference proteome</keyword>
<keyword evidence="8" id="KW-0408">Iron</keyword>
<dbReference type="Gene3D" id="1.10.645.10">
    <property type="entry name" value="Cytochrome-c3 Hydrogenase, chain B"/>
    <property type="match status" value="1"/>
</dbReference>
<reference evidence="9 10" key="1">
    <citation type="submission" date="2019-03" db="EMBL/GenBank/DDBJ databases">
        <title>Genomic Encyclopedia of Type Strains, Phase IV (KMG-IV): sequencing the most valuable type-strain genomes for metagenomic binning, comparative biology and taxonomic classification.</title>
        <authorList>
            <person name="Goeker M."/>
        </authorList>
    </citation>
    <scope>NUCLEOTIDE SEQUENCE [LARGE SCALE GENOMIC DNA]</scope>
    <source>
        <strain evidence="9 10">LX-B</strain>
    </source>
</reference>
<comment type="cofactor">
    <cofactor evidence="1 8">
        <name>Ni(2+)</name>
        <dbReference type="ChEBI" id="CHEBI:49786"/>
    </cofactor>
</comment>
<dbReference type="InterPro" id="IPR029014">
    <property type="entry name" value="NiFe-Hase_large"/>
</dbReference>
<keyword evidence="7" id="KW-0560">Oxidoreductase</keyword>
<evidence type="ECO:0000256" key="2">
    <source>
        <dbReference type="ARBA" id="ARBA00004196"/>
    </source>
</evidence>
<evidence type="ECO:0000256" key="8">
    <source>
        <dbReference type="PIRSR" id="PIRSR601501-1"/>
    </source>
</evidence>
<feature type="binding site" evidence="8">
    <location>
        <position position="41"/>
    </location>
    <ligand>
        <name>Mg(2+)</name>
        <dbReference type="ChEBI" id="CHEBI:18420"/>
    </ligand>
</feature>
<keyword evidence="5 8" id="KW-0533">Nickel</keyword>
<evidence type="ECO:0000256" key="4">
    <source>
        <dbReference type="ARBA" id="ARBA00011771"/>
    </source>
</evidence>
<dbReference type="PANTHER" id="PTHR42958">
    <property type="entry name" value="HYDROGENASE-2 LARGE CHAIN"/>
    <property type="match status" value="1"/>
</dbReference>
<evidence type="ECO:0000256" key="7">
    <source>
        <dbReference type="ARBA" id="ARBA00023002"/>
    </source>
</evidence>
<evidence type="ECO:0000256" key="3">
    <source>
        <dbReference type="ARBA" id="ARBA00009292"/>
    </source>
</evidence>
<dbReference type="PROSITE" id="PS00507">
    <property type="entry name" value="NI_HGENASE_L_1"/>
    <property type="match status" value="1"/>
</dbReference>
<dbReference type="Pfam" id="PF00374">
    <property type="entry name" value="NiFeSe_Hases"/>
    <property type="match status" value="2"/>
</dbReference>
<name>A0A4R1R8C3_HYDET</name>
<sequence length="469" mass="51117">MKITFSPVTRISGLLSINLFTDPAGRVCEAQVMGEQFRGFESMMRGRKITDAVYFTERICGICSMAHGYTAARMVGQLYGSEAPPEMILLQQAMLGAEFLQNHIRHFYLLALPDYLDAAVMGDATLPVPASSHPEPSRLHPAQQRSYIEHYFASMAAGRKCHEMLAVFGGKVPHQHGLVAAGVTVPPSADRRIQFQSLLEEVSEFIHGVMLPDAQLLAEVYPEYRGIGAGPGHFLSFGLFDPRFGGHFPAGLWRDGALLPVRATEITESILHSWFEKTASEIEPSPAKPGAYTWVKAPRYQGMACEGGPLARKIIAGPAHGFEPPRALGVMERIVARAEEAALISDWIKEWIRSLPLHGKYIVPLEKPVASRAFQANDAPRGPLLHSAAIAGTDIESYTIITPSTWNFSPKDEAGGRGPAETALLGCVAGPENPTEPGRIVRSFDPCLSCATRLLDLDGKHKMTLNTLV</sequence>
<evidence type="ECO:0000313" key="9">
    <source>
        <dbReference type="EMBL" id="TCL61904.1"/>
    </source>
</evidence>
<comment type="subcellular location">
    <subcellularLocation>
        <location evidence="2">Cell envelope</location>
    </subcellularLocation>
</comment>
<comment type="subunit">
    <text evidence="4">Heterodimer of a large and a small subunit.</text>
</comment>
<dbReference type="InterPro" id="IPR018194">
    <property type="entry name" value="Ni-dep_hyd_lsu_Ni_BS"/>
</dbReference>
<feature type="binding site" evidence="8">
    <location>
        <position position="400"/>
    </location>
    <ligand>
        <name>Mg(2+)</name>
        <dbReference type="ChEBI" id="CHEBI:18420"/>
    </ligand>
</feature>
<dbReference type="GO" id="GO:0008901">
    <property type="term" value="F:ferredoxin hydrogenase activity"/>
    <property type="evidence" value="ECO:0007669"/>
    <property type="project" value="InterPro"/>
</dbReference>
<evidence type="ECO:0000256" key="1">
    <source>
        <dbReference type="ARBA" id="ARBA00001967"/>
    </source>
</evidence>
<accession>A0A4R1R8C3</accession>
<feature type="binding site" evidence="8">
    <location>
        <position position="63"/>
    </location>
    <ligand>
        <name>Ni(2+)</name>
        <dbReference type="ChEBI" id="CHEBI:49786"/>
    </ligand>
</feature>
<organism evidence="9 10">
    <name type="scientific">Hydrogenispora ethanolica</name>
    <dbReference type="NCBI Taxonomy" id="1082276"/>
    <lineage>
        <taxon>Bacteria</taxon>
        <taxon>Bacillati</taxon>
        <taxon>Bacillota</taxon>
        <taxon>Hydrogenispora</taxon>
    </lineage>
</organism>
<dbReference type="GO" id="GO:0030313">
    <property type="term" value="C:cell envelope"/>
    <property type="evidence" value="ECO:0007669"/>
    <property type="project" value="UniProtKB-SubCell"/>
</dbReference>
<comment type="similarity">
    <text evidence="3">Belongs to the [NiFe]/[NiFeSe] hydrogenase large subunit family.</text>
</comment>
<protein>
    <submittedName>
        <fullName evidence="9">Hydrogenase large subunit</fullName>
    </submittedName>
</protein>
<keyword evidence="8" id="KW-0460">Magnesium</keyword>
<feature type="binding site" evidence="8">
    <location>
        <position position="447"/>
    </location>
    <ligand>
        <name>Ni(2+)</name>
        <dbReference type="ChEBI" id="CHEBI:49786"/>
    </ligand>
</feature>
<dbReference type="RefSeq" id="WP_165908161.1">
    <property type="nucleotide sequence ID" value="NZ_SLUN01000030.1"/>
</dbReference>
<dbReference type="InterPro" id="IPR050867">
    <property type="entry name" value="NiFe/NiFeSe_hydrgnase_LSU"/>
</dbReference>
<evidence type="ECO:0000256" key="6">
    <source>
        <dbReference type="ARBA" id="ARBA00022723"/>
    </source>
</evidence>
<comment type="caution">
    <text evidence="9">The sequence shown here is derived from an EMBL/GenBank/DDBJ whole genome shotgun (WGS) entry which is preliminary data.</text>
</comment>
<dbReference type="EMBL" id="SLUN01000030">
    <property type="protein sequence ID" value="TCL61904.1"/>
    <property type="molecule type" value="Genomic_DNA"/>
</dbReference>
<feature type="binding site" evidence="8">
    <location>
        <position position="450"/>
    </location>
    <ligand>
        <name>Fe cation</name>
        <dbReference type="ChEBI" id="CHEBI:24875"/>
    </ligand>
</feature>
<proteinExistence type="inferred from homology"/>
<dbReference type="AlphaFoldDB" id="A0A4R1R8C3"/>
<dbReference type="SUPFAM" id="SSF56762">
    <property type="entry name" value="HydB/Nqo4-like"/>
    <property type="match status" value="1"/>
</dbReference>
<dbReference type="Proteomes" id="UP000295008">
    <property type="component" value="Unassembled WGS sequence"/>
</dbReference>
<gene>
    <name evidence="9" type="ORF">EDC14_10306</name>
</gene>
<keyword evidence="6 8" id="KW-0479">Metal-binding</keyword>
<feature type="binding site" evidence="8">
    <location>
        <position position="60"/>
    </location>
    <ligand>
        <name>Ni(2+)</name>
        <dbReference type="ChEBI" id="CHEBI:49786"/>
    </ligand>
</feature>
<evidence type="ECO:0000256" key="5">
    <source>
        <dbReference type="ARBA" id="ARBA00022596"/>
    </source>
</evidence>
<evidence type="ECO:0000313" key="10">
    <source>
        <dbReference type="Proteomes" id="UP000295008"/>
    </source>
</evidence>
<dbReference type="PANTHER" id="PTHR42958:SF2">
    <property type="entry name" value="UPTAKE HYDROGENASE LARGE SUBUNIT"/>
    <property type="match status" value="1"/>
</dbReference>
<dbReference type="GO" id="GO:0016151">
    <property type="term" value="F:nickel cation binding"/>
    <property type="evidence" value="ECO:0007669"/>
    <property type="project" value="InterPro"/>
</dbReference>
<feature type="binding site" evidence="8">
    <location>
        <position position="63"/>
    </location>
    <ligand>
        <name>Fe cation</name>
        <dbReference type="ChEBI" id="CHEBI:24875"/>
    </ligand>
</feature>